<reference evidence="5 9" key="3">
    <citation type="submission" date="2018-02" db="EMBL/GenBank/DDBJ databases">
        <title>Acinetobacter baumanii whole genome sequence.</title>
        <authorList>
            <person name="Qasim Z.J."/>
        </authorList>
    </citation>
    <scope>NUCLEOTIDE SEQUENCE [LARGE SCALE GENOMIC DNA]</scope>
    <source>
        <strain evidence="5 9">ZQ8</strain>
    </source>
</reference>
<dbReference type="RefSeq" id="WP_001050367.1">
    <property type="nucleotide sequence ID" value="NZ_AP024415.1"/>
</dbReference>
<dbReference type="PATRIC" id="fig|470.1288.peg.64"/>
<organism evidence="4 8">
    <name type="scientific">Acinetobacter baumannii</name>
    <dbReference type="NCBI Taxonomy" id="470"/>
    <lineage>
        <taxon>Bacteria</taxon>
        <taxon>Pseudomonadati</taxon>
        <taxon>Pseudomonadota</taxon>
        <taxon>Gammaproteobacteria</taxon>
        <taxon>Moraxellales</taxon>
        <taxon>Moraxellaceae</taxon>
        <taxon>Acinetobacter</taxon>
        <taxon>Acinetobacter calcoaceticus/baumannii complex</taxon>
    </lineage>
</organism>
<gene>
    <name evidence="4" type="ORF">A7M90_10450</name>
    <name evidence="6" type="ORF">B9W25_08280</name>
    <name evidence="5" type="ORF">CV954_014925</name>
    <name evidence="3" type="ORF">F2P40_06495</name>
    <name evidence="7" type="ORF">FJU42_08475</name>
    <name evidence="2" type="ORF">FPK63_02405</name>
    <name evidence="1" type="ORF">FPK87_06085</name>
</gene>
<reference evidence="4 8" key="1">
    <citation type="submission" date="2016-05" db="EMBL/GenBank/DDBJ databases">
        <title>The evolution of Acinetobacter baumannii in vivo.</title>
        <authorList>
            <person name="Hua X."/>
            <person name="Yu Y."/>
        </authorList>
    </citation>
    <scope>NUCLEOTIDE SEQUENCE [LARGE SCALE GENOMIC DNA]</scope>
    <source>
        <strain evidence="4 8">XH647</strain>
    </source>
</reference>
<reference evidence="6 10" key="2">
    <citation type="submission" date="2017-04" db="EMBL/GenBank/DDBJ databases">
        <title>Comparison of Acinetobacter baumannii whole genome sequences from two major hospitals in Kuwait.</title>
        <authorList>
            <person name="Nasser K."/>
            <person name="Habibi N."/>
            <person name="Khan M.W."/>
            <person name="Purohit P."/>
            <person name="Al-Obaid I."/>
            <person name="Dhar R."/>
            <person name="Al-Fouzan W."/>
            <person name="Mustafa A.S."/>
        </authorList>
    </citation>
    <scope>NUCLEOTIDE SEQUENCE [LARGE SCALE GENOMIC DNA]</scope>
    <source>
        <strain evidence="6 10">KUFAR57</strain>
    </source>
</reference>
<evidence type="ECO:0000313" key="1">
    <source>
        <dbReference type="EMBL" id="MDR8260047.1"/>
    </source>
</evidence>
<accession>A0A0D7RKG0</accession>
<dbReference type="EMBL" id="WIOC01000005">
    <property type="protein sequence ID" value="MQR48978.1"/>
    <property type="molecule type" value="Genomic_DNA"/>
</dbReference>
<dbReference type="EMBL" id="LYKI01000069">
    <property type="protein sequence ID" value="OIG67013.1"/>
    <property type="molecule type" value="Genomic_DNA"/>
</dbReference>
<dbReference type="Proteomes" id="UP000233757">
    <property type="component" value="Unassembled WGS sequence"/>
</dbReference>
<evidence type="ECO:0000313" key="8">
    <source>
        <dbReference type="Proteomes" id="UP000179937"/>
    </source>
</evidence>
<comment type="caution">
    <text evidence="4">The sequence shown here is derived from an EMBL/GenBank/DDBJ whole genome shotgun (WGS) entry which is preliminary data.</text>
</comment>
<dbReference type="EMBL" id="VMBB01000006">
    <property type="protein sequence ID" value="MDR8260047.1"/>
    <property type="molecule type" value="Genomic_DNA"/>
</dbReference>
<dbReference type="EMBL" id="PHJU02000033">
    <property type="protein sequence ID" value="PQL81495.1"/>
    <property type="molecule type" value="Genomic_DNA"/>
</dbReference>
<evidence type="ECO:0000313" key="9">
    <source>
        <dbReference type="Proteomes" id="UP000233757"/>
    </source>
</evidence>
<dbReference type="Proteomes" id="UP000179937">
    <property type="component" value="Unassembled WGS sequence"/>
</dbReference>
<name>A0A0D7RKG0_ACIBA</name>
<dbReference type="EMBL" id="VHGY01000022">
    <property type="protein sequence ID" value="TPU65215.1"/>
    <property type="molecule type" value="Genomic_DNA"/>
</dbReference>
<evidence type="ECO:0000313" key="10">
    <source>
        <dbReference type="Proteomes" id="UP000237823"/>
    </source>
</evidence>
<evidence type="ECO:0000313" key="3">
    <source>
        <dbReference type="EMBL" id="MQR48978.1"/>
    </source>
</evidence>
<dbReference type="EMBL" id="NEPB01000013">
    <property type="protein sequence ID" value="PRN35307.1"/>
    <property type="molecule type" value="Genomic_DNA"/>
</dbReference>
<sequence>MNLLEVIAKNCGLAVVDSVTLGLGSAVKNSFYEIKDHVSQCNDALYLMQIKTFIETIDLDEGEVKDFFSKNPDNNRLGIELFKILESTYIEKQANLLAINFQNYLQGKYDKSQFNKYINLIKKIDAHIFEVINNDLQYPERLRGQSIPCEGLPKDATDYNKYWEFENLLVSDFKDLEVVGLIEEEIEETSVTYSSVVSPKIKRKRTRFYHNFYIDLYSKLK</sequence>
<reference evidence="1" key="5">
    <citation type="submission" date="2019-07" db="EMBL/GenBank/DDBJ databases">
        <title>Biological characteristics of mucoid Acinetobacter baumannii from a general hospital in China.</title>
        <authorList>
            <person name="Hua X."/>
            <person name="Yu Y."/>
        </authorList>
    </citation>
    <scope>NUCLEOTIDE SEQUENCE [LARGE SCALE GENOMIC DNA]</scope>
    <source>
        <strain evidence="1">N41</strain>
        <strain evidence="2">N8</strain>
    </source>
</reference>
<dbReference type="AlphaFoldDB" id="A0A0D7RKG0"/>
<dbReference type="KEGG" id="abw:BL01_00320"/>
<evidence type="ECO:0000313" key="12">
    <source>
        <dbReference type="Proteomes" id="UP000461234"/>
    </source>
</evidence>
<reference evidence="3 12" key="6">
    <citation type="submission" date="2019-10" db="EMBL/GenBank/DDBJ databases">
        <title>Genetic environment of the oxa23 gene and comparative analysis of carbapenem resistant Acinetobacter baumannii isolates belonging to global clone 1, lineage 2 recovered in a burns hospital outbreak in 2012-2013.</title>
        <authorList>
            <person name="Douraghi M."/>
            <person name="Aris P."/>
            <person name="Kenyon J."/>
            <person name="Hamidian M."/>
        </authorList>
    </citation>
    <scope>NUCLEOTIDE SEQUENCE [LARGE SCALE GENOMIC DNA]</scope>
    <source>
        <strain evidence="3 12">ABS103</strain>
    </source>
</reference>
<reference evidence="7 11" key="4">
    <citation type="submission" date="2019-06" db="EMBL/GenBank/DDBJ databases">
        <title>A Diverse Panel of Clinical Acinetobacter baumannii for Research Use.</title>
        <authorList>
            <person name="Mcgann P."/>
            <person name="Snesrud E."/>
            <person name="Galac M.R."/>
        </authorList>
    </citation>
    <scope>NUCLEOTIDE SEQUENCE [LARGE SCALE GENOMIC DNA]</scope>
    <source>
        <strain evidence="7 11">MRSN14237</strain>
    </source>
</reference>
<evidence type="ECO:0000313" key="11">
    <source>
        <dbReference type="Proteomes" id="UP000315888"/>
    </source>
</evidence>
<evidence type="ECO:0000313" key="7">
    <source>
        <dbReference type="EMBL" id="TPU65215.1"/>
    </source>
</evidence>
<dbReference type="Proteomes" id="UP000237823">
    <property type="component" value="Unassembled WGS sequence"/>
</dbReference>
<evidence type="ECO:0000313" key="6">
    <source>
        <dbReference type="EMBL" id="PRN35307.1"/>
    </source>
</evidence>
<evidence type="ECO:0000313" key="4">
    <source>
        <dbReference type="EMBL" id="OIG67013.1"/>
    </source>
</evidence>
<dbReference type="EMBL" id="VMAF01000002">
    <property type="protein sequence ID" value="MDR8429949.1"/>
    <property type="molecule type" value="Genomic_DNA"/>
</dbReference>
<dbReference type="Proteomes" id="UP000461234">
    <property type="component" value="Unassembled WGS sequence"/>
</dbReference>
<dbReference type="Proteomes" id="UP000315888">
    <property type="component" value="Unassembled WGS sequence"/>
</dbReference>
<proteinExistence type="predicted"/>
<evidence type="ECO:0000313" key="2">
    <source>
        <dbReference type="EMBL" id="MDR8429949.1"/>
    </source>
</evidence>
<evidence type="ECO:0000313" key="5">
    <source>
        <dbReference type="EMBL" id="PQL81495.1"/>
    </source>
</evidence>
<protein>
    <submittedName>
        <fullName evidence="4">Uncharacterized protein</fullName>
    </submittedName>
</protein>